<evidence type="ECO:0000313" key="2">
    <source>
        <dbReference type="Proteomes" id="UP000176406"/>
    </source>
</evidence>
<proteinExistence type="predicted"/>
<reference evidence="1 2" key="1">
    <citation type="journal article" date="2016" name="Nat. Commun.">
        <title>Thousands of microbial genomes shed light on interconnected biogeochemical processes in an aquifer system.</title>
        <authorList>
            <person name="Anantharaman K."/>
            <person name="Brown C.T."/>
            <person name="Hug L.A."/>
            <person name="Sharon I."/>
            <person name="Castelle C.J."/>
            <person name="Probst A.J."/>
            <person name="Thomas B.C."/>
            <person name="Singh A."/>
            <person name="Wilkins M.J."/>
            <person name="Karaoz U."/>
            <person name="Brodie E.L."/>
            <person name="Williams K.H."/>
            <person name="Hubbard S.S."/>
            <person name="Banfield J.F."/>
        </authorList>
    </citation>
    <scope>NUCLEOTIDE SEQUENCE [LARGE SCALE GENOMIC DNA]</scope>
</reference>
<accession>A0A1G2E9D3</accession>
<gene>
    <name evidence="1" type="ORF">A3A08_01085</name>
</gene>
<dbReference type="GO" id="GO:0006260">
    <property type="term" value="P:DNA replication"/>
    <property type="evidence" value="ECO:0007669"/>
    <property type="project" value="InterPro"/>
</dbReference>
<dbReference type="Proteomes" id="UP000176406">
    <property type="component" value="Unassembled WGS sequence"/>
</dbReference>
<comment type="caution">
    <text evidence="1">The sequence shown here is derived from an EMBL/GenBank/DDBJ whole genome shotgun (WGS) entry which is preliminary data.</text>
</comment>
<dbReference type="Pfam" id="PF13597">
    <property type="entry name" value="NRDD"/>
    <property type="match status" value="1"/>
</dbReference>
<dbReference type="EMBL" id="MHMG01000044">
    <property type="protein sequence ID" value="OGZ22467.1"/>
    <property type="molecule type" value="Genomic_DNA"/>
</dbReference>
<protein>
    <submittedName>
        <fullName evidence="1">Uncharacterized protein</fullName>
    </submittedName>
</protein>
<dbReference type="InterPro" id="IPR012833">
    <property type="entry name" value="NrdD"/>
</dbReference>
<dbReference type="AlphaFoldDB" id="A0A1G2E9D3"/>
<organism evidence="1 2">
    <name type="scientific">Candidatus Nealsonbacteria bacterium RIFCSPLOWO2_01_FULL_41_9</name>
    <dbReference type="NCBI Taxonomy" id="1801671"/>
    <lineage>
        <taxon>Bacteria</taxon>
        <taxon>Candidatus Nealsoniibacteriota</taxon>
    </lineage>
</organism>
<sequence>MLEQILDKKNYCHDCKKEIEVEGEEIKNGVLLAYENGGEKLNVFKCQDCFAKSKELKNYQSCEVYSRIVGYLRPVGQWNEGKQQEFKERKEYKA</sequence>
<evidence type="ECO:0000313" key="1">
    <source>
        <dbReference type="EMBL" id="OGZ22467.1"/>
    </source>
</evidence>
<name>A0A1G2E9D3_9BACT</name>
<dbReference type="GO" id="GO:0008998">
    <property type="term" value="F:ribonucleoside-triphosphate reductase (thioredoxin) activity"/>
    <property type="evidence" value="ECO:0007669"/>
    <property type="project" value="InterPro"/>
</dbReference>